<dbReference type="InterPro" id="IPR029058">
    <property type="entry name" value="AB_hydrolase_fold"/>
</dbReference>
<name>A0A1A9X531_9MUSC</name>
<organism evidence="5 6">
    <name type="scientific">Glossina brevipalpis</name>
    <dbReference type="NCBI Taxonomy" id="37001"/>
    <lineage>
        <taxon>Eukaryota</taxon>
        <taxon>Metazoa</taxon>
        <taxon>Ecdysozoa</taxon>
        <taxon>Arthropoda</taxon>
        <taxon>Hexapoda</taxon>
        <taxon>Insecta</taxon>
        <taxon>Pterygota</taxon>
        <taxon>Neoptera</taxon>
        <taxon>Endopterygota</taxon>
        <taxon>Diptera</taxon>
        <taxon>Brachycera</taxon>
        <taxon>Muscomorpha</taxon>
        <taxon>Hippoboscoidea</taxon>
        <taxon>Glossinidae</taxon>
        <taxon>Glossina</taxon>
    </lineage>
</organism>
<dbReference type="STRING" id="37001.A0A1A9X531"/>
<dbReference type="PANTHER" id="PTHR43798">
    <property type="entry name" value="MONOACYLGLYCEROL LIPASE"/>
    <property type="match status" value="1"/>
</dbReference>
<dbReference type="PANTHER" id="PTHR43798:SF14">
    <property type="entry name" value="SERINE HYDROLASE-LIKE PROTEIN DDB_G0286239"/>
    <property type="match status" value="1"/>
</dbReference>
<reference evidence="5" key="2">
    <citation type="submission" date="2020-05" db="UniProtKB">
        <authorList>
            <consortium name="EnsemblMetazoa"/>
        </authorList>
    </citation>
    <scope>IDENTIFICATION</scope>
    <source>
        <strain evidence="5">IAEA</strain>
    </source>
</reference>
<sequence length="349" mass="40271">MNFNSDTSSTHFDTKALRYRHIGDLTGEPPTREFTEISIPVPWGHLAGKWYGPQKIQPVLGLHGWQDNAGTYDLLAPLLPSDVAFLSVDLPGHGLSSRLPAGCYYNSLDNVYLIRLIMKQYKWKKIYLIGHSMSSIIGFVFAALFPTEIGMLIGIDALKPHQRSPQKILHSVETRLIGFLKEDERNRNKDEPPCYTYDELIERVHVGSFLSLNKDLCKHMVARNIQKSLKYPDKYYFTRDRRLKFYNYTVGSQELCNEMAKRITCPYLFIKSRGSVYFEDKKYYDETLNILATKKNFEYFECDGTHHIHMNNPEIVAGPIVDFIKRFGPRGLAETKGSRTENIRKQSKL</sequence>
<dbReference type="InterPro" id="IPR000073">
    <property type="entry name" value="AB_hydrolase_1"/>
</dbReference>
<dbReference type="Pfam" id="PF00561">
    <property type="entry name" value="Abhydrolase_1"/>
    <property type="match status" value="1"/>
</dbReference>
<reference evidence="6" key="1">
    <citation type="submission" date="2014-03" db="EMBL/GenBank/DDBJ databases">
        <authorList>
            <person name="Aksoy S."/>
            <person name="Warren W."/>
            <person name="Wilson R.K."/>
        </authorList>
    </citation>
    <scope>NUCLEOTIDE SEQUENCE [LARGE SCALE GENOMIC DNA]</scope>
    <source>
        <strain evidence="6">IAEA</strain>
    </source>
</reference>
<dbReference type="SUPFAM" id="SSF53474">
    <property type="entry name" value="alpha/beta-Hydrolases"/>
    <property type="match status" value="1"/>
</dbReference>
<dbReference type="VEuPathDB" id="VectorBase:GBRI044534"/>
<dbReference type="EnsemblMetazoa" id="GBRI044534-RA">
    <property type="protein sequence ID" value="GBRI044534-PA"/>
    <property type="gene ID" value="GBRI044534"/>
</dbReference>
<keyword evidence="3" id="KW-0812">Transmembrane</keyword>
<dbReference type="GO" id="GO:0016787">
    <property type="term" value="F:hydrolase activity"/>
    <property type="evidence" value="ECO:0007669"/>
    <property type="project" value="UniProtKB-KW"/>
</dbReference>
<dbReference type="Gene3D" id="3.40.50.1820">
    <property type="entry name" value="alpha/beta hydrolase"/>
    <property type="match status" value="1"/>
</dbReference>
<dbReference type="GO" id="GO:0016020">
    <property type="term" value="C:membrane"/>
    <property type="evidence" value="ECO:0007669"/>
    <property type="project" value="TreeGrafter"/>
</dbReference>
<feature type="domain" description="AB hydrolase-1" evidence="4">
    <location>
        <begin position="58"/>
        <end position="193"/>
    </location>
</feature>
<evidence type="ECO:0000313" key="6">
    <source>
        <dbReference type="Proteomes" id="UP000091820"/>
    </source>
</evidence>
<keyword evidence="2" id="KW-0378">Hydrolase</keyword>
<accession>A0A1A9X531</accession>
<evidence type="ECO:0000259" key="4">
    <source>
        <dbReference type="Pfam" id="PF00561"/>
    </source>
</evidence>
<evidence type="ECO:0000256" key="3">
    <source>
        <dbReference type="SAM" id="Phobius"/>
    </source>
</evidence>
<evidence type="ECO:0000256" key="2">
    <source>
        <dbReference type="ARBA" id="ARBA00022801"/>
    </source>
</evidence>
<keyword evidence="6" id="KW-1185">Reference proteome</keyword>
<proteinExistence type="inferred from homology"/>
<feature type="transmembrane region" description="Helical" evidence="3">
    <location>
        <begin position="126"/>
        <end position="145"/>
    </location>
</feature>
<dbReference type="InterPro" id="IPR050266">
    <property type="entry name" value="AB_hydrolase_sf"/>
</dbReference>
<evidence type="ECO:0000256" key="1">
    <source>
        <dbReference type="ARBA" id="ARBA00008645"/>
    </source>
</evidence>
<protein>
    <recommendedName>
        <fullName evidence="4">AB hydrolase-1 domain-containing protein</fullName>
    </recommendedName>
</protein>
<evidence type="ECO:0000313" key="5">
    <source>
        <dbReference type="EnsemblMetazoa" id="GBRI044534-PA"/>
    </source>
</evidence>
<keyword evidence="3" id="KW-1133">Transmembrane helix</keyword>
<dbReference type="Proteomes" id="UP000091820">
    <property type="component" value="Unassembled WGS sequence"/>
</dbReference>
<dbReference type="AlphaFoldDB" id="A0A1A9X531"/>
<comment type="similarity">
    <text evidence="1">Belongs to the AB hydrolase superfamily.</text>
</comment>
<keyword evidence="3" id="KW-0472">Membrane</keyword>